<protein>
    <submittedName>
        <fullName evidence="2">Uncharacterized protein</fullName>
    </submittedName>
</protein>
<dbReference type="EMBL" id="LLXZ01000183">
    <property type="protein sequence ID" value="KRQ98556.1"/>
    <property type="molecule type" value="Genomic_DNA"/>
</dbReference>
<accession>A0A0R3KY15</accession>
<name>A0A0R3KY15_9BRAD</name>
<dbReference type="RefSeq" id="WP_057839088.1">
    <property type="nucleotide sequence ID" value="NZ_LLXZ01000183.1"/>
</dbReference>
<gene>
    <name evidence="2" type="ORF">CQ12_19225</name>
</gene>
<reference evidence="2 3" key="1">
    <citation type="submission" date="2014-03" db="EMBL/GenBank/DDBJ databases">
        <title>Bradyrhizobium valentinum sp. nov., isolated from effective nodules of Lupinus mariae-josephae, a lupine endemic of basic-lime soils in Eastern Spain.</title>
        <authorList>
            <person name="Duran D."/>
            <person name="Rey L."/>
            <person name="Navarro A."/>
            <person name="Busquets A."/>
            <person name="Imperial J."/>
            <person name="Ruiz-Argueso T."/>
        </authorList>
    </citation>
    <scope>NUCLEOTIDE SEQUENCE [LARGE SCALE GENOMIC DNA]</scope>
    <source>
        <strain evidence="2 3">PAC68</strain>
    </source>
</reference>
<feature type="transmembrane region" description="Helical" evidence="1">
    <location>
        <begin position="7"/>
        <end position="25"/>
    </location>
</feature>
<evidence type="ECO:0000313" key="3">
    <source>
        <dbReference type="Proteomes" id="UP000050863"/>
    </source>
</evidence>
<dbReference type="OrthoDB" id="8215188at2"/>
<keyword evidence="1" id="KW-0472">Membrane</keyword>
<sequence>MDFLKRAAFVLGGIFLGINLINYFVMGHTGDYLPGGERMGEWRAAKIREACYPALEAPERDGLLPKLSTDTHRVDWRDLDRTRDMTAALNCYLVTHPNAVCERNNRAYIVDYINHYFAKFDEMMNTAKRYGEAEMSTVRKLWDSPRNRAINAALLQDTSSGRLIKADFGWSVPTAMKPMLDRYKGTSDNCPKA</sequence>
<dbReference type="Proteomes" id="UP000050863">
    <property type="component" value="Unassembled WGS sequence"/>
</dbReference>
<evidence type="ECO:0000313" key="2">
    <source>
        <dbReference type="EMBL" id="KRQ98556.1"/>
    </source>
</evidence>
<keyword evidence="1" id="KW-0812">Transmembrane</keyword>
<proteinExistence type="predicted"/>
<dbReference type="AlphaFoldDB" id="A0A0R3KY15"/>
<evidence type="ECO:0000256" key="1">
    <source>
        <dbReference type="SAM" id="Phobius"/>
    </source>
</evidence>
<keyword evidence="1" id="KW-1133">Transmembrane helix</keyword>
<comment type="caution">
    <text evidence="2">The sequence shown here is derived from an EMBL/GenBank/DDBJ whole genome shotgun (WGS) entry which is preliminary data.</text>
</comment>
<keyword evidence="3" id="KW-1185">Reference proteome</keyword>
<organism evidence="2 3">
    <name type="scientific">Bradyrhizobium jicamae</name>
    <dbReference type="NCBI Taxonomy" id="280332"/>
    <lineage>
        <taxon>Bacteria</taxon>
        <taxon>Pseudomonadati</taxon>
        <taxon>Pseudomonadota</taxon>
        <taxon>Alphaproteobacteria</taxon>
        <taxon>Hyphomicrobiales</taxon>
        <taxon>Nitrobacteraceae</taxon>
        <taxon>Bradyrhizobium</taxon>
    </lineage>
</organism>